<keyword evidence="3" id="KW-0805">Transcription regulation</keyword>
<dbReference type="GO" id="GO:0006355">
    <property type="term" value="P:regulation of DNA-templated transcription"/>
    <property type="evidence" value="ECO:0007669"/>
    <property type="project" value="InterPro"/>
</dbReference>
<evidence type="ECO:0000256" key="2">
    <source>
        <dbReference type="ARBA" id="ARBA00023012"/>
    </source>
</evidence>
<evidence type="ECO:0000256" key="3">
    <source>
        <dbReference type="ARBA" id="ARBA00023015"/>
    </source>
</evidence>
<dbReference type="GO" id="GO:0000160">
    <property type="term" value="P:phosphorelay signal transduction system"/>
    <property type="evidence" value="ECO:0007669"/>
    <property type="project" value="UniProtKB-KW"/>
</dbReference>
<sequence length="206" mass="22554">MNVRSLVHIVDDDPSMRYAIAAVLRSVDIRSAAYDSCQAFLAADVDDVPGCLLLDVRLPGVSGLDFQTSMQGHGIRLPVIMITAHADVPMSVRAMKAGAVDFLPKPFRDQDLLDAVGIAIDRDIRRRSADDQLGKVKACYETLSTREKQVMGLVTSGKLNKQAAHELGLSEITVKLYRASAMKKMGARSLADFVRMAERLDIRPQA</sequence>
<dbReference type="AlphaFoldDB" id="A0A5B8G414"/>
<protein>
    <submittedName>
        <fullName evidence="9">Response regulator transcription factor</fullName>
    </submittedName>
</protein>
<dbReference type="InterPro" id="IPR000792">
    <property type="entry name" value="Tscrpt_reg_LuxR_C"/>
</dbReference>
<dbReference type="OrthoDB" id="9782655at2"/>
<feature type="domain" description="HTH luxR-type" evidence="7">
    <location>
        <begin position="136"/>
        <end position="201"/>
    </location>
</feature>
<evidence type="ECO:0000259" key="8">
    <source>
        <dbReference type="PROSITE" id="PS50110"/>
    </source>
</evidence>
<dbReference type="InterPro" id="IPR016032">
    <property type="entry name" value="Sig_transdc_resp-reg_C-effctor"/>
</dbReference>
<dbReference type="CDD" id="cd17537">
    <property type="entry name" value="REC_FixJ"/>
    <property type="match status" value="1"/>
</dbReference>
<dbReference type="PANTHER" id="PTHR44688">
    <property type="entry name" value="DNA-BINDING TRANSCRIPTIONAL ACTIVATOR DEVR_DOSR"/>
    <property type="match status" value="1"/>
</dbReference>
<accession>A0A5B8G414</accession>
<evidence type="ECO:0000256" key="5">
    <source>
        <dbReference type="ARBA" id="ARBA00023163"/>
    </source>
</evidence>
<evidence type="ECO:0000256" key="4">
    <source>
        <dbReference type="ARBA" id="ARBA00023125"/>
    </source>
</evidence>
<feature type="modified residue" description="4-aspartylphosphate" evidence="6">
    <location>
        <position position="55"/>
    </location>
</feature>
<organism evidence="9 10">
    <name type="scientific">Paroceanicella profunda</name>
    <dbReference type="NCBI Taxonomy" id="2579971"/>
    <lineage>
        <taxon>Bacteria</taxon>
        <taxon>Pseudomonadati</taxon>
        <taxon>Pseudomonadota</taxon>
        <taxon>Alphaproteobacteria</taxon>
        <taxon>Rhodobacterales</taxon>
        <taxon>Paracoccaceae</taxon>
        <taxon>Paroceanicella</taxon>
    </lineage>
</organism>
<proteinExistence type="predicted"/>
<dbReference type="GO" id="GO:0003677">
    <property type="term" value="F:DNA binding"/>
    <property type="evidence" value="ECO:0007669"/>
    <property type="project" value="UniProtKB-KW"/>
</dbReference>
<dbReference type="InterPro" id="IPR001789">
    <property type="entry name" value="Sig_transdc_resp-reg_receiver"/>
</dbReference>
<dbReference type="Pfam" id="PF00196">
    <property type="entry name" value="GerE"/>
    <property type="match status" value="1"/>
</dbReference>
<dbReference type="Proteomes" id="UP000305888">
    <property type="component" value="Chromosome"/>
</dbReference>
<feature type="domain" description="Response regulatory" evidence="8">
    <location>
        <begin position="6"/>
        <end position="120"/>
    </location>
</feature>
<reference evidence="9 10" key="1">
    <citation type="submission" date="2019-06" db="EMBL/GenBank/DDBJ databases">
        <title>Genome sequence of Rhodobacteraceae bacterium D4M1.</title>
        <authorList>
            <person name="Cao J."/>
        </authorList>
    </citation>
    <scope>NUCLEOTIDE SEQUENCE [LARGE SCALE GENOMIC DNA]</scope>
    <source>
        <strain evidence="9 10">D4M1</strain>
    </source>
</reference>
<keyword evidence="10" id="KW-1185">Reference proteome</keyword>
<dbReference type="InterPro" id="IPR036388">
    <property type="entry name" value="WH-like_DNA-bd_sf"/>
</dbReference>
<dbReference type="EMBL" id="CP040818">
    <property type="protein sequence ID" value="QDL93583.1"/>
    <property type="molecule type" value="Genomic_DNA"/>
</dbReference>
<keyword evidence="5" id="KW-0804">Transcription</keyword>
<dbReference type="Gene3D" id="3.40.50.2300">
    <property type="match status" value="1"/>
</dbReference>
<keyword evidence="4" id="KW-0238">DNA-binding</keyword>
<dbReference type="InterPro" id="IPR011006">
    <property type="entry name" value="CheY-like_superfamily"/>
</dbReference>
<dbReference type="KEGG" id="ppru:FDP22_04415"/>
<keyword evidence="2" id="KW-0902">Two-component regulatory system</keyword>
<dbReference type="FunFam" id="3.40.50.2300:FF:000018">
    <property type="entry name" value="DNA-binding transcriptional regulator NtrC"/>
    <property type="match status" value="1"/>
</dbReference>
<dbReference type="Pfam" id="PF00072">
    <property type="entry name" value="Response_reg"/>
    <property type="match status" value="1"/>
</dbReference>
<dbReference type="SUPFAM" id="SSF46894">
    <property type="entry name" value="C-terminal effector domain of the bipartite response regulators"/>
    <property type="match status" value="1"/>
</dbReference>
<keyword evidence="1 6" id="KW-0597">Phosphoprotein</keyword>
<dbReference type="PRINTS" id="PR00038">
    <property type="entry name" value="HTHLUXR"/>
</dbReference>
<dbReference type="Gene3D" id="1.10.10.10">
    <property type="entry name" value="Winged helix-like DNA-binding domain superfamily/Winged helix DNA-binding domain"/>
    <property type="match status" value="1"/>
</dbReference>
<evidence type="ECO:0000256" key="1">
    <source>
        <dbReference type="ARBA" id="ARBA00022553"/>
    </source>
</evidence>
<evidence type="ECO:0000259" key="7">
    <source>
        <dbReference type="PROSITE" id="PS50043"/>
    </source>
</evidence>
<evidence type="ECO:0000313" key="9">
    <source>
        <dbReference type="EMBL" id="QDL93583.1"/>
    </source>
</evidence>
<evidence type="ECO:0000256" key="6">
    <source>
        <dbReference type="PROSITE-ProRule" id="PRU00169"/>
    </source>
</evidence>
<dbReference type="PROSITE" id="PS50043">
    <property type="entry name" value="HTH_LUXR_2"/>
    <property type="match status" value="1"/>
</dbReference>
<dbReference type="PROSITE" id="PS50110">
    <property type="entry name" value="RESPONSE_REGULATORY"/>
    <property type="match status" value="1"/>
</dbReference>
<dbReference type="SUPFAM" id="SSF52172">
    <property type="entry name" value="CheY-like"/>
    <property type="match status" value="1"/>
</dbReference>
<dbReference type="CDD" id="cd06170">
    <property type="entry name" value="LuxR_C_like"/>
    <property type="match status" value="1"/>
</dbReference>
<gene>
    <name evidence="9" type="ORF">FDP22_04415</name>
</gene>
<dbReference type="SMART" id="SM00448">
    <property type="entry name" value="REC"/>
    <property type="match status" value="1"/>
</dbReference>
<name>A0A5B8G414_9RHOB</name>
<evidence type="ECO:0000313" key="10">
    <source>
        <dbReference type="Proteomes" id="UP000305888"/>
    </source>
</evidence>
<dbReference type="PANTHER" id="PTHR44688:SF16">
    <property type="entry name" value="DNA-BINDING TRANSCRIPTIONAL ACTIVATOR DEVR_DOSR"/>
    <property type="match status" value="1"/>
</dbReference>
<dbReference type="SMART" id="SM00421">
    <property type="entry name" value="HTH_LUXR"/>
    <property type="match status" value="1"/>
</dbReference>